<dbReference type="GO" id="GO:0045013">
    <property type="term" value="P:carbon catabolite repression of transcription"/>
    <property type="evidence" value="ECO:0007669"/>
    <property type="project" value="TreeGrafter"/>
</dbReference>
<feature type="region of interest" description="Disordered" evidence="3">
    <location>
        <begin position="53"/>
        <end position="93"/>
    </location>
</feature>
<organism evidence="4 5">
    <name type="scientific">Cronartium quercuum f. sp. fusiforme G11</name>
    <dbReference type="NCBI Taxonomy" id="708437"/>
    <lineage>
        <taxon>Eukaryota</taxon>
        <taxon>Fungi</taxon>
        <taxon>Dikarya</taxon>
        <taxon>Basidiomycota</taxon>
        <taxon>Pucciniomycotina</taxon>
        <taxon>Pucciniomycetes</taxon>
        <taxon>Pucciniales</taxon>
        <taxon>Coleosporiaceae</taxon>
        <taxon>Cronartium</taxon>
    </lineage>
</organism>
<dbReference type="InterPro" id="IPR015943">
    <property type="entry name" value="WD40/YVTN_repeat-like_dom_sf"/>
</dbReference>
<dbReference type="GO" id="GO:0005634">
    <property type="term" value="C:nucleus"/>
    <property type="evidence" value="ECO:0007669"/>
    <property type="project" value="TreeGrafter"/>
</dbReference>
<evidence type="ECO:0000313" key="5">
    <source>
        <dbReference type="Proteomes" id="UP000886653"/>
    </source>
</evidence>
<keyword evidence="5" id="KW-1185">Reference proteome</keyword>
<dbReference type="Proteomes" id="UP000886653">
    <property type="component" value="Unassembled WGS sequence"/>
</dbReference>
<sequence length="647" mass="69244">MTQKLGSAFVGPEGAYSVILELNVQRVPADSSSNLLTLSNVIASTGLLSLNPSSSSNALVSGTNPAPSNQSLSTSSPSTTPNQGGTCPPPAASATPNVPPVYIPACPGVPANADGVNPSVAPPAYPSAMDSVLIRFPSSQPPNLFPHPGFLTGTKYGRPKDPNTATPDQLSSVELSSADHTDSDEPSSAQSSLATPIAPVTNVPEPPPRTSLSPMNTKTRGLNFGSGLSGTPRPRAAFRGSTSTFIKSSEGLPLANSVLKTLYSEVGEPDERALGFYTWNKSLFWTHLGRPTELARLNFQAYPTSVTVNPLTTSAGAMDVIVGFASGDLLYFDPFCARYSRLNKGGCVSASGVSKVVWAGQGRILSGHLDGTVIGWDKEREDFAGFICQPFPEKVERMVVSRIPTSMAPEKRARLNPVLHWRLSRKAVRDLALSPDLQHCAVVSEDGCLRIIDVAGERLLDTYVSYFGALSCVCWSSDGRLVFTGGQDDLVTVYSLLDKRVLARCQGHSSFVSGVAYDPWMSDERSSRFASVSEDCKLIFWDLSSASLSRPRLLPQHSSNSRRQSMTSTVSLPLHRRGEFHPAPGRNEVSILQPVMVKEMSTDPLSGIKFLKDRVVVVSRTGQVKVFSRPERVGNSVSASTKRGIFG</sequence>
<dbReference type="Pfam" id="PF00400">
    <property type="entry name" value="WD40"/>
    <property type="match status" value="3"/>
</dbReference>
<comment type="caution">
    <text evidence="4">The sequence shown here is derived from an EMBL/GenBank/DDBJ whole genome shotgun (WGS) entry which is preliminary data.</text>
</comment>
<keyword evidence="1" id="KW-0853">WD repeat</keyword>
<feature type="compositionally biased region" description="Low complexity" evidence="3">
    <location>
        <begin position="68"/>
        <end position="86"/>
    </location>
</feature>
<name>A0A9P6NJH0_9BASI</name>
<gene>
    <name evidence="4" type="ORF">CROQUDRAFT_659726</name>
</gene>
<dbReference type="PANTHER" id="PTHR14107">
    <property type="entry name" value="WD REPEAT PROTEIN"/>
    <property type="match status" value="1"/>
</dbReference>
<proteinExistence type="predicted"/>
<dbReference type="PANTHER" id="PTHR14107:SF16">
    <property type="entry name" value="AT02583P"/>
    <property type="match status" value="1"/>
</dbReference>
<dbReference type="InterPro" id="IPR051362">
    <property type="entry name" value="WD_repeat_creC_regulators"/>
</dbReference>
<dbReference type="AlphaFoldDB" id="A0A9P6NJH0"/>
<accession>A0A9P6NJH0</accession>
<dbReference type="Gene3D" id="2.130.10.10">
    <property type="entry name" value="YVTN repeat-like/Quinoprotein amine dehydrogenase"/>
    <property type="match status" value="1"/>
</dbReference>
<keyword evidence="2" id="KW-0677">Repeat</keyword>
<evidence type="ECO:0000256" key="2">
    <source>
        <dbReference type="ARBA" id="ARBA00022737"/>
    </source>
</evidence>
<evidence type="ECO:0000313" key="4">
    <source>
        <dbReference type="EMBL" id="KAG0144661.1"/>
    </source>
</evidence>
<evidence type="ECO:0000256" key="1">
    <source>
        <dbReference type="ARBA" id="ARBA00022574"/>
    </source>
</evidence>
<dbReference type="EMBL" id="MU167291">
    <property type="protein sequence ID" value="KAG0144661.1"/>
    <property type="molecule type" value="Genomic_DNA"/>
</dbReference>
<protein>
    <submittedName>
        <fullName evidence="4">Uncharacterized protein</fullName>
    </submittedName>
</protein>
<reference evidence="4" key="1">
    <citation type="submission" date="2013-11" db="EMBL/GenBank/DDBJ databases">
        <title>Genome sequence of the fusiform rust pathogen reveals effectors for host alternation and coevolution with pine.</title>
        <authorList>
            <consortium name="DOE Joint Genome Institute"/>
            <person name="Smith K."/>
            <person name="Pendleton A."/>
            <person name="Kubisiak T."/>
            <person name="Anderson C."/>
            <person name="Salamov A."/>
            <person name="Aerts A."/>
            <person name="Riley R."/>
            <person name="Clum A."/>
            <person name="Lindquist E."/>
            <person name="Ence D."/>
            <person name="Campbell M."/>
            <person name="Kronenberg Z."/>
            <person name="Feau N."/>
            <person name="Dhillon B."/>
            <person name="Hamelin R."/>
            <person name="Burleigh J."/>
            <person name="Smith J."/>
            <person name="Yandell M."/>
            <person name="Nelson C."/>
            <person name="Grigoriev I."/>
            <person name="Davis J."/>
        </authorList>
    </citation>
    <scope>NUCLEOTIDE SEQUENCE</scope>
    <source>
        <strain evidence="4">G11</strain>
    </source>
</reference>
<dbReference type="InterPro" id="IPR036322">
    <property type="entry name" value="WD40_repeat_dom_sf"/>
</dbReference>
<dbReference type="InterPro" id="IPR001680">
    <property type="entry name" value="WD40_rpt"/>
</dbReference>
<dbReference type="SUPFAM" id="SSF50978">
    <property type="entry name" value="WD40 repeat-like"/>
    <property type="match status" value="1"/>
</dbReference>
<dbReference type="GO" id="GO:0051286">
    <property type="term" value="C:cell tip"/>
    <property type="evidence" value="ECO:0007669"/>
    <property type="project" value="TreeGrafter"/>
</dbReference>
<feature type="compositionally biased region" description="Polar residues" evidence="3">
    <location>
        <begin position="210"/>
        <end position="220"/>
    </location>
</feature>
<evidence type="ECO:0000256" key="3">
    <source>
        <dbReference type="SAM" id="MobiDB-lite"/>
    </source>
</evidence>
<dbReference type="OrthoDB" id="3367at2759"/>
<feature type="compositionally biased region" description="Polar residues" evidence="3">
    <location>
        <begin position="163"/>
        <end position="175"/>
    </location>
</feature>
<dbReference type="SMART" id="SM00320">
    <property type="entry name" value="WD40"/>
    <property type="match status" value="5"/>
</dbReference>
<dbReference type="GO" id="GO:0032153">
    <property type="term" value="C:cell division site"/>
    <property type="evidence" value="ECO:0007669"/>
    <property type="project" value="TreeGrafter"/>
</dbReference>
<feature type="region of interest" description="Disordered" evidence="3">
    <location>
        <begin position="144"/>
        <end position="237"/>
    </location>
</feature>